<organism evidence="3 4">
    <name type="scientific">Mycolicibacterium fallax</name>
    <name type="common">Mycobacterium fallax</name>
    <dbReference type="NCBI Taxonomy" id="1793"/>
    <lineage>
        <taxon>Bacteria</taxon>
        <taxon>Bacillati</taxon>
        <taxon>Actinomycetota</taxon>
        <taxon>Actinomycetes</taxon>
        <taxon>Mycobacteriales</taxon>
        <taxon>Mycobacteriaceae</taxon>
        <taxon>Mycolicibacterium</taxon>
    </lineage>
</organism>
<dbReference type="InterPro" id="IPR029069">
    <property type="entry name" value="HotDog_dom_sf"/>
</dbReference>
<dbReference type="AlphaFoldDB" id="A0A1X1RB19"/>
<dbReference type="STRING" id="1793.AWC04_12280"/>
<dbReference type="InterPro" id="IPR049449">
    <property type="entry name" value="TesB_ACOT8-like_N"/>
</dbReference>
<protein>
    <submittedName>
        <fullName evidence="3">Acyl-CoA thioesterase</fullName>
    </submittedName>
</protein>
<keyword evidence="4" id="KW-1185">Reference proteome</keyword>
<accession>A0A1X1RB19</accession>
<feature type="domain" description="Acyl-CoA thioesterase-like N-terminal HotDog" evidence="1">
    <location>
        <begin position="29"/>
        <end position="111"/>
    </location>
</feature>
<evidence type="ECO:0000313" key="4">
    <source>
        <dbReference type="Proteomes" id="UP000193484"/>
    </source>
</evidence>
<dbReference type="Pfam" id="PF13622">
    <property type="entry name" value="4HBT_3"/>
    <property type="match status" value="1"/>
</dbReference>
<dbReference type="PANTHER" id="PTHR38110:SF1">
    <property type="entry name" value="THIOESTERASE DOMAIN-CONTAINING PROTEIN"/>
    <property type="match status" value="1"/>
</dbReference>
<dbReference type="Proteomes" id="UP000193484">
    <property type="component" value="Unassembled WGS sequence"/>
</dbReference>
<proteinExistence type="predicted"/>
<dbReference type="OrthoDB" id="4370297at2"/>
<dbReference type="InterPro" id="IPR049450">
    <property type="entry name" value="ACOT8-like_C"/>
</dbReference>
<gene>
    <name evidence="3" type="ORF">AWC04_12280</name>
</gene>
<evidence type="ECO:0000259" key="1">
    <source>
        <dbReference type="Pfam" id="PF13622"/>
    </source>
</evidence>
<dbReference type="PANTHER" id="PTHR38110">
    <property type="entry name" value="CHROMOSOME 23, WHOLE GENOME SHOTGUN SEQUENCE"/>
    <property type="match status" value="1"/>
</dbReference>
<feature type="domain" description="Acyl-CoA thioesterase-like C-terminal" evidence="2">
    <location>
        <begin position="130"/>
        <end position="267"/>
    </location>
</feature>
<reference evidence="3 4" key="1">
    <citation type="submission" date="2016-01" db="EMBL/GenBank/DDBJ databases">
        <title>The new phylogeny of the genus Mycobacterium.</title>
        <authorList>
            <person name="Tarcisio F."/>
            <person name="Conor M."/>
            <person name="Antonella G."/>
            <person name="Elisabetta G."/>
            <person name="Giulia F.S."/>
            <person name="Sara T."/>
            <person name="Anna F."/>
            <person name="Clotilde B."/>
            <person name="Roberto B."/>
            <person name="Veronica D.S."/>
            <person name="Fabio R."/>
            <person name="Monica P."/>
            <person name="Olivier J."/>
            <person name="Enrico T."/>
            <person name="Nicola S."/>
        </authorList>
    </citation>
    <scope>NUCLEOTIDE SEQUENCE [LARGE SCALE GENOMIC DNA]</scope>
    <source>
        <strain evidence="3 4">DSM 44179</strain>
    </source>
</reference>
<sequence>MADTDDVFTEALQLTGTDSPHRVTGHTHPAWANMVGPFGGITAAVLLRAIEQHPDRLGDPLALTVNYLAPIADGPYQLSLNPVRTNRTNQHWIVELSQDGEPKTTATAIFGSHRDTWGDTEAGPPPAPAPETVQPRGTGFPTWLSRYDMRMVAGELPEVEGQQAASSTSTLWVRDAAGRALDYAGLAALSDIFYPRIYLRTGRLIPAGTITLTTYFHAGGAELAAVGGDFLLATAAARRFSRGFFDQTATLWSRDGVLLATSDQLVYFKG</sequence>
<name>A0A1X1RB19_MYCFA</name>
<dbReference type="InterPro" id="IPR042171">
    <property type="entry name" value="Acyl-CoA_hotdog"/>
</dbReference>
<evidence type="ECO:0000313" key="3">
    <source>
        <dbReference type="EMBL" id="ORV02467.1"/>
    </source>
</evidence>
<dbReference type="InterPro" id="IPR052389">
    <property type="entry name" value="Sec_Metab_Biosynth-Assoc"/>
</dbReference>
<dbReference type="RefSeq" id="WP_085096550.1">
    <property type="nucleotide sequence ID" value="NZ_AP022603.1"/>
</dbReference>
<evidence type="ECO:0000259" key="2">
    <source>
        <dbReference type="Pfam" id="PF20789"/>
    </source>
</evidence>
<dbReference type="Pfam" id="PF20789">
    <property type="entry name" value="4HBT_3C"/>
    <property type="match status" value="1"/>
</dbReference>
<dbReference type="EMBL" id="LQOJ01000041">
    <property type="protein sequence ID" value="ORV02467.1"/>
    <property type="molecule type" value="Genomic_DNA"/>
</dbReference>
<comment type="caution">
    <text evidence="3">The sequence shown here is derived from an EMBL/GenBank/DDBJ whole genome shotgun (WGS) entry which is preliminary data.</text>
</comment>
<dbReference type="Gene3D" id="2.40.160.210">
    <property type="entry name" value="Acyl-CoA thioesterase, double hotdog domain"/>
    <property type="match status" value="1"/>
</dbReference>
<dbReference type="SUPFAM" id="SSF54637">
    <property type="entry name" value="Thioesterase/thiol ester dehydrase-isomerase"/>
    <property type="match status" value="2"/>
</dbReference>